<proteinExistence type="predicted"/>
<reference evidence="1" key="1">
    <citation type="journal article" date="2014" name="Int. J. Syst. Evol. Microbiol.">
        <title>Complete genome of a new Firmicutes species belonging to the dominant human colonic microbiota ('Ruminococcus bicirculans') reveals two chromosomes and a selective capacity to utilize plant glucans.</title>
        <authorList>
            <consortium name="NISC Comparative Sequencing Program"/>
            <person name="Wegmann U."/>
            <person name="Louis P."/>
            <person name="Goesmann A."/>
            <person name="Henrissat B."/>
            <person name="Duncan S.H."/>
            <person name="Flint H.J."/>
        </authorList>
    </citation>
    <scope>NUCLEOTIDE SEQUENCE</scope>
    <source>
        <strain evidence="1">NBRC 108219</strain>
    </source>
</reference>
<evidence type="ECO:0000313" key="2">
    <source>
        <dbReference type="Proteomes" id="UP001161391"/>
    </source>
</evidence>
<comment type="caution">
    <text evidence="1">The sequence shown here is derived from an EMBL/GenBank/DDBJ whole genome shotgun (WGS) entry which is preliminary data.</text>
</comment>
<dbReference type="Proteomes" id="UP001161391">
    <property type="component" value="Unassembled WGS sequence"/>
</dbReference>
<keyword evidence="2" id="KW-1185">Reference proteome</keyword>
<evidence type="ECO:0000313" key="1">
    <source>
        <dbReference type="EMBL" id="GLQ24374.1"/>
    </source>
</evidence>
<accession>A0ABQ5VCF4</accession>
<sequence>MEDIFFKISAKDWAEIIRNYVLSGAAVFTSWVAWQGLTSWKHQKVWEENTKLAKELLLKFAELDSAVVDVIVWNPFFENEGTSDLKHKHPMLAETWARFQNLRKVDTVLDEISALSIHAEILWGRDLLNRVRSVERIISEIKTVLYENQDQIEDHLHSNRDPLFTDEYKKSFQGNYFENGGLFQVYKEKKSSAEKYLQEKLGRSS</sequence>
<organism evidence="1 2">
    <name type="scientific">Algimonas ampicilliniresistens</name>
    <dbReference type="NCBI Taxonomy" id="1298735"/>
    <lineage>
        <taxon>Bacteria</taxon>
        <taxon>Pseudomonadati</taxon>
        <taxon>Pseudomonadota</taxon>
        <taxon>Alphaproteobacteria</taxon>
        <taxon>Maricaulales</taxon>
        <taxon>Robiginitomaculaceae</taxon>
        <taxon>Algimonas</taxon>
    </lineage>
</organism>
<dbReference type="EMBL" id="BSNK01000002">
    <property type="protein sequence ID" value="GLQ24374.1"/>
    <property type="molecule type" value="Genomic_DNA"/>
</dbReference>
<protein>
    <submittedName>
        <fullName evidence="1">Uncharacterized protein</fullName>
    </submittedName>
</protein>
<name>A0ABQ5VCF4_9PROT</name>
<reference evidence="1" key="2">
    <citation type="submission" date="2023-01" db="EMBL/GenBank/DDBJ databases">
        <title>Draft genome sequence of Algimonas ampicilliniresistens strain NBRC 108219.</title>
        <authorList>
            <person name="Sun Q."/>
            <person name="Mori K."/>
        </authorList>
    </citation>
    <scope>NUCLEOTIDE SEQUENCE</scope>
    <source>
        <strain evidence="1">NBRC 108219</strain>
    </source>
</reference>
<gene>
    <name evidence="1" type="ORF">GCM10007853_22480</name>
</gene>
<dbReference type="RefSeq" id="WP_284390704.1">
    <property type="nucleotide sequence ID" value="NZ_BSNK01000002.1"/>
</dbReference>